<dbReference type="GO" id="GO:0004525">
    <property type="term" value="F:ribonuclease III activity"/>
    <property type="evidence" value="ECO:0007669"/>
    <property type="project" value="InterPro"/>
</dbReference>
<evidence type="ECO:0000256" key="2">
    <source>
        <dbReference type="PROSITE-ProRule" id="PRU00266"/>
    </source>
</evidence>
<dbReference type="SUPFAM" id="SSF54768">
    <property type="entry name" value="dsRNA-binding domain-like"/>
    <property type="match status" value="1"/>
</dbReference>
<evidence type="ECO:0000259" key="3">
    <source>
        <dbReference type="PROSITE" id="PS50137"/>
    </source>
</evidence>
<evidence type="ECO:0000313" key="6">
    <source>
        <dbReference type="Proteomes" id="UP000697127"/>
    </source>
</evidence>
<gene>
    <name evidence="5" type="ORF">C6P40_004321</name>
</gene>
<keyword evidence="6" id="KW-1185">Reference proteome</keyword>
<dbReference type="CDD" id="cd00048">
    <property type="entry name" value="DSRM_SF"/>
    <property type="match status" value="1"/>
</dbReference>
<accession>A0A9P7BGC0</accession>
<dbReference type="InterPro" id="IPR036389">
    <property type="entry name" value="RNase_III_sf"/>
</dbReference>
<name>A0A9P7BGC0_9ASCO</name>
<protein>
    <recommendedName>
        <fullName evidence="7">DRBM domain-containing protein</fullName>
    </recommendedName>
</protein>
<evidence type="ECO:0008006" key="7">
    <source>
        <dbReference type="Google" id="ProtNLM"/>
    </source>
</evidence>
<organism evidence="5 6">
    <name type="scientific">Pichia californica</name>
    <dbReference type="NCBI Taxonomy" id="460514"/>
    <lineage>
        <taxon>Eukaryota</taxon>
        <taxon>Fungi</taxon>
        <taxon>Dikarya</taxon>
        <taxon>Ascomycota</taxon>
        <taxon>Saccharomycotina</taxon>
        <taxon>Pichiomycetes</taxon>
        <taxon>Pichiales</taxon>
        <taxon>Pichiaceae</taxon>
        <taxon>Pichia</taxon>
    </lineage>
</organism>
<feature type="domain" description="RNase III" evidence="4">
    <location>
        <begin position="158"/>
        <end position="211"/>
    </location>
</feature>
<dbReference type="PROSITE" id="PS50137">
    <property type="entry name" value="DS_RBD"/>
    <property type="match status" value="1"/>
</dbReference>
<dbReference type="Gene3D" id="3.30.160.20">
    <property type="match status" value="1"/>
</dbReference>
<proteinExistence type="predicted"/>
<dbReference type="EMBL" id="PUHW01000057">
    <property type="protein sequence ID" value="KAG0689851.1"/>
    <property type="molecule type" value="Genomic_DNA"/>
</dbReference>
<reference evidence="5" key="1">
    <citation type="submission" date="2020-11" db="EMBL/GenBank/DDBJ databases">
        <title>Kefir isolates.</title>
        <authorList>
            <person name="Marcisauskas S."/>
            <person name="Kim Y."/>
            <person name="Blasche S."/>
        </authorList>
    </citation>
    <scope>NUCLEOTIDE SEQUENCE</scope>
    <source>
        <strain evidence="5">Olga-1</strain>
    </source>
</reference>
<dbReference type="PROSITE" id="PS50142">
    <property type="entry name" value="RNASE_3_2"/>
    <property type="match status" value="1"/>
</dbReference>
<dbReference type="AlphaFoldDB" id="A0A9P7BGC0"/>
<dbReference type="GO" id="GO:0003723">
    <property type="term" value="F:RNA binding"/>
    <property type="evidence" value="ECO:0007669"/>
    <property type="project" value="UniProtKB-UniRule"/>
</dbReference>
<evidence type="ECO:0000256" key="1">
    <source>
        <dbReference type="ARBA" id="ARBA00022884"/>
    </source>
</evidence>
<feature type="domain" description="DRBM" evidence="3">
    <location>
        <begin position="466"/>
        <end position="531"/>
    </location>
</feature>
<dbReference type="SUPFAM" id="SSF69065">
    <property type="entry name" value="RNase III domain-like"/>
    <property type="match status" value="1"/>
</dbReference>
<dbReference type="Proteomes" id="UP000697127">
    <property type="component" value="Unassembled WGS sequence"/>
</dbReference>
<evidence type="ECO:0000313" key="5">
    <source>
        <dbReference type="EMBL" id="KAG0689851.1"/>
    </source>
</evidence>
<sequence>MDTHNINMSMPTTGNGTTKLQAAVTAMKTALAEIIDTNNYLNANINDPYVNFAFSIYSKYNNDLDFHNAMTFPIQLPASLSSLDVYQNITSSQFQHQSTIPISQNLENLVQPQNSSYANVPSYIHSENTPYLFSVFPPFLYLPLESFGPSILFDDVRFDRLCFIGSTLFEYLVKITLYKKESKFTPDDIMRITKLIVNASSLSILCQAYNIEFNYKFIGYSTPGYKLFLAFLGQYYEEKIDSGNSESDWELMFRWIEQLLGYQAFTDTSPPKAHISISHEKKIEKNIETENDAVLKYLGHEKPNSNDNFKLQDFIQSVQQDLNQSICASAEITYTVDEHPELKSGMFTCILFVNGTETSSSKALNKKLAKSGAALFAAIDRNMIKNLKRSYHDFWTKKYINKENIIRKAFSLDPRFEYVDVELLSSSDSKSEVTTALELDENKSTMSPIPYHPILDKDKNDIMLSTAKEKLYAYYNSKFGIVPKYEYQQLGNSKFKADLFLGNKLMSSAVATSKKDASAKAALQVIEQNSDAF</sequence>
<dbReference type="Pfam" id="PF00035">
    <property type="entry name" value="dsrm"/>
    <property type="match status" value="1"/>
</dbReference>
<dbReference type="InterPro" id="IPR014720">
    <property type="entry name" value="dsRBD_dom"/>
</dbReference>
<dbReference type="GO" id="GO:0006396">
    <property type="term" value="P:RNA processing"/>
    <property type="evidence" value="ECO:0007669"/>
    <property type="project" value="InterPro"/>
</dbReference>
<keyword evidence="1 2" id="KW-0694">RNA-binding</keyword>
<evidence type="ECO:0000259" key="4">
    <source>
        <dbReference type="PROSITE" id="PS50142"/>
    </source>
</evidence>
<comment type="caution">
    <text evidence="5">The sequence shown here is derived from an EMBL/GenBank/DDBJ whole genome shotgun (WGS) entry which is preliminary data.</text>
</comment>
<dbReference type="InterPro" id="IPR000999">
    <property type="entry name" value="RNase_III_dom"/>
</dbReference>